<feature type="coiled-coil region" evidence="1">
    <location>
        <begin position="44"/>
        <end position="90"/>
    </location>
</feature>
<proteinExistence type="predicted"/>
<reference evidence="2 3" key="1">
    <citation type="journal article" date="2015" name="Proc. Natl. Acad. Sci. U.S.A.">
        <title>The resurrection genome of Boea hygrometrica: A blueprint for survival of dehydration.</title>
        <authorList>
            <person name="Xiao L."/>
            <person name="Yang G."/>
            <person name="Zhang L."/>
            <person name="Yang X."/>
            <person name="Zhao S."/>
            <person name="Ji Z."/>
            <person name="Zhou Q."/>
            <person name="Hu M."/>
            <person name="Wang Y."/>
            <person name="Chen M."/>
            <person name="Xu Y."/>
            <person name="Jin H."/>
            <person name="Xiao X."/>
            <person name="Hu G."/>
            <person name="Bao F."/>
            <person name="Hu Y."/>
            <person name="Wan P."/>
            <person name="Li L."/>
            <person name="Deng X."/>
            <person name="Kuang T."/>
            <person name="Xiang C."/>
            <person name="Zhu J.K."/>
            <person name="Oliver M.J."/>
            <person name="He Y."/>
        </authorList>
    </citation>
    <scope>NUCLEOTIDE SEQUENCE [LARGE SCALE GENOMIC DNA]</scope>
    <source>
        <strain evidence="3">cv. XS01</strain>
    </source>
</reference>
<gene>
    <name evidence="2" type="ORF">F511_34154</name>
</gene>
<organism evidence="2 3">
    <name type="scientific">Dorcoceras hygrometricum</name>
    <dbReference type="NCBI Taxonomy" id="472368"/>
    <lineage>
        <taxon>Eukaryota</taxon>
        <taxon>Viridiplantae</taxon>
        <taxon>Streptophyta</taxon>
        <taxon>Embryophyta</taxon>
        <taxon>Tracheophyta</taxon>
        <taxon>Spermatophyta</taxon>
        <taxon>Magnoliopsida</taxon>
        <taxon>eudicotyledons</taxon>
        <taxon>Gunneridae</taxon>
        <taxon>Pentapetalae</taxon>
        <taxon>asterids</taxon>
        <taxon>lamiids</taxon>
        <taxon>Lamiales</taxon>
        <taxon>Gesneriaceae</taxon>
        <taxon>Didymocarpoideae</taxon>
        <taxon>Trichosporeae</taxon>
        <taxon>Loxocarpinae</taxon>
        <taxon>Dorcoceras</taxon>
    </lineage>
</organism>
<dbReference type="EMBL" id="KV011894">
    <property type="protein sequence ID" value="KZV25316.1"/>
    <property type="molecule type" value="Genomic_DNA"/>
</dbReference>
<protein>
    <submittedName>
        <fullName evidence="2">Protein tipD</fullName>
    </submittedName>
</protein>
<evidence type="ECO:0000256" key="1">
    <source>
        <dbReference type="SAM" id="Coils"/>
    </source>
</evidence>
<keyword evidence="1" id="KW-0175">Coiled coil</keyword>
<evidence type="ECO:0000313" key="3">
    <source>
        <dbReference type="Proteomes" id="UP000250235"/>
    </source>
</evidence>
<keyword evidence="3" id="KW-1185">Reference proteome</keyword>
<name>A0A2Z7AVA1_9LAMI</name>
<sequence>MVTGYSCNGCAEILTAESTSQLRASIDNIQFEKVQTRDSVDDLKDELSKKITSLELALEKSTSREEMVFRAQLKEVRREVQIQKATLTQELTAFRLETQEALLLFVLHFQKSFPISIEGVMTKMGKIVEVVRSLKIEADLEVVEVAEVNLVRKEEDHTKEDEAKSLVLVIGFLEFF</sequence>
<evidence type="ECO:0000313" key="2">
    <source>
        <dbReference type="EMBL" id="KZV25316.1"/>
    </source>
</evidence>
<accession>A0A2Z7AVA1</accession>
<dbReference type="AlphaFoldDB" id="A0A2Z7AVA1"/>
<dbReference type="Proteomes" id="UP000250235">
    <property type="component" value="Unassembled WGS sequence"/>
</dbReference>